<organism evidence="1 2">
    <name type="scientific">Trichonephila clavata</name>
    <name type="common">Joro spider</name>
    <name type="synonym">Nephila clavata</name>
    <dbReference type="NCBI Taxonomy" id="2740835"/>
    <lineage>
        <taxon>Eukaryota</taxon>
        <taxon>Metazoa</taxon>
        <taxon>Ecdysozoa</taxon>
        <taxon>Arthropoda</taxon>
        <taxon>Chelicerata</taxon>
        <taxon>Arachnida</taxon>
        <taxon>Araneae</taxon>
        <taxon>Araneomorphae</taxon>
        <taxon>Entelegynae</taxon>
        <taxon>Araneoidea</taxon>
        <taxon>Nephilidae</taxon>
        <taxon>Trichonephila</taxon>
    </lineage>
</organism>
<accession>A0A8X6F4A6</accession>
<gene>
    <name evidence="1" type="ORF">TNCT_709441</name>
</gene>
<protein>
    <submittedName>
        <fullName evidence="1">Uncharacterized protein</fullName>
    </submittedName>
</protein>
<dbReference type="EMBL" id="BMAO01030717">
    <property type="protein sequence ID" value="GFQ69877.1"/>
    <property type="molecule type" value="Genomic_DNA"/>
</dbReference>
<sequence length="101" mass="11238">MVIWSFNVGNNDFGGMPYASIPPAKLFNLLKNGHRLEKPVGCRMETAGMPILMNDLLFATLVRKLETVVMDSSDVKYVSLDYAYSESSDSSSEDESETHQV</sequence>
<reference evidence="1" key="1">
    <citation type="submission" date="2020-07" db="EMBL/GenBank/DDBJ databases">
        <title>Multicomponent nature underlies the extraordinary mechanical properties of spider dragline silk.</title>
        <authorList>
            <person name="Kono N."/>
            <person name="Nakamura H."/>
            <person name="Mori M."/>
            <person name="Yoshida Y."/>
            <person name="Ohtoshi R."/>
            <person name="Malay A.D."/>
            <person name="Moran D.A.P."/>
            <person name="Tomita M."/>
            <person name="Numata K."/>
            <person name="Arakawa K."/>
        </authorList>
    </citation>
    <scope>NUCLEOTIDE SEQUENCE</scope>
</reference>
<evidence type="ECO:0000313" key="2">
    <source>
        <dbReference type="Proteomes" id="UP000887116"/>
    </source>
</evidence>
<dbReference type="AlphaFoldDB" id="A0A8X6F4A6"/>
<name>A0A8X6F4A6_TRICU</name>
<proteinExistence type="predicted"/>
<dbReference type="Proteomes" id="UP000887116">
    <property type="component" value="Unassembled WGS sequence"/>
</dbReference>
<evidence type="ECO:0000313" key="1">
    <source>
        <dbReference type="EMBL" id="GFQ69877.1"/>
    </source>
</evidence>
<keyword evidence="2" id="KW-1185">Reference proteome</keyword>
<dbReference type="OrthoDB" id="5984265at2759"/>
<comment type="caution">
    <text evidence="1">The sequence shown here is derived from an EMBL/GenBank/DDBJ whole genome shotgun (WGS) entry which is preliminary data.</text>
</comment>